<proteinExistence type="predicted"/>
<dbReference type="AlphaFoldDB" id="A0A8S1MQ44"/>
<name>A0A8S1MQ44_9CILI</name>
<evidence type="ECO:0000313" key="1">
    <source>
        <dbReference type="EMBL" id="CAD8081462.1"/>
    </source>
</evidence>
<dbReference type="EMBL" id="CAJJDN010000042">
    <property type="protein sequence ID" value="CAD8081462.1"/>
    <property type="molecule type" value="Genomic_DNA"/>
</dbReference>
<comment type="caution">
    <text evidence="1">The sequence shown here is derived from an EMBL/GenBank/DDBJ whole genome shotgun (WGS) entry which is preliminary data.</text>
</comment>
<keyword evidence="2" id="KW-1185">Reference proteome</keyword>
<gene>
    <name evidence="1" type="ORF">PSON_ATCC_30995.1.T0420055</name>
</gene>
<accession>A0A8S1MQ44</accession>
<dbReference type="Proteomes" id="UP000692954">
    <property type="component" value="Unassembled WGS sequence"/>
</dbReference>
<reference evidence="1" key="1">
    <citation type="submission" date="2021-01" db="EMBL/GenBank/DDBJ databases">
        <authorList>
            <consortium name="Genoscope - CEA"/>
            <person name="William W."/>
        </authorList>
    </citation>
    <scope>NUCLEOTIDE SEQUENCE</scope>
</reference>
<protein>
    <submittedName>
        <fullName evidence="1">Uncharacterized protein</fullName>
    </submittedName>
</protein>
<sequence>MKVQRRSLSKEIKAQRSLLFNQSVVSSICPKMYQNQLIDYKNVETFIKLRQMNCDKSISLLNCSKQINRIDESMIQVKCNNKEVVDNSNNTRNIARQVLKECLQRRKQKLVRTDDLFENSYLLEEKSANDYQSSLNKHIEDSKQLQGSIQFNLEKLSRHQLYQKLKDLNKNFNLNQKQEISNEKYEFSNQKKLNLMEITLHSTVEPSNTEISPITIFNDTQNKIIKDKLKLLVSPLNPIQNHKKRQSTIPYFPKNALNIKLNQINFMNQDNQNLTSTNTSNINSLMRNKSYLYSREIKRIHIHSES</sequence>
<organism evidence="1 2">
    <name type="scientific">Paramecium sonneborni</name>
    <dbReference type="NCBI Taxonomy" id="65129"/>
    <lineage>
        <taxon>Eukaryota</taxon>
        <taxon>Sar</taxon>
        <taxon>Alveolata</taxon>
        <taxon>Ciliophora</taxon>
        <taxon>Intramacronucleata</taxon>
        <taxon>Oligohymenophorea</taxon>
        <taxon>Peniculida</taxon>
        <taxon>Parameciidae</taxon>
        <taxon>Paramecium</taxon>
    </lineage>
</organism>
<dbReference type="OrthoDB" id="307159at2759"/>
<evidence type="ECO:0000313" key="2">
    <source>
        <dbReference type="Proteomes" id="UP000692954"/>
    </source>
</evidence>